<protein>
    <submittedName>
        <fullName evidence="3">Uncharacterized protein</fullName>
    </submittedName>
</protein>
<feature type="compositionally biased region" description="Polar residues" evidence="2">
    <location>
        <begin position="529"/>
        <end position="539"/>
    </location>
</feature>
<feature type="region of interest" description="Disordered" evidence="2">
    <location>
        <begin position="294"/>
        <end position="336"/>
    </location>
</feature>
<proteinExistence type="predicted"/>
<gene>
    <name evidence="3" type="ORF">HD556DRAFT_1447179</name>
</gene>
<evidence type="ECO:0000256" key="1">
    <source>
        <dbReference type="SAM" id="Coils"/>
    </source>
</evidence>
<dbReference type="RefSeq" id="XP_041156237.1">
    <property type="nucleotide sequence ID" value="XM_041307213.1"/>
</dbReference>
<reference evidence="3" key="1">
    <citation type="journal article" date="2020" name="New Phytol.">
        <title>Comparative genomics reveals dynamic genome evolution in host specialist ectomycorrhizal fungi.</title>
        <authorList>
            <person name="Lofgren L.A."/>
            <person name="Nguyen N.H."/>
            <person name="Vilgalys R."/>
            <person name="Ruytinx J."/>
            <person name="Liao H.L."/>
            <person name="Branco S."/>
            <person name="Kuo A."/>
            <person name="LaButti K."/>
            <person name="Lipzen A."/>
            <person name="Andreopoulos W."/>
            <person name="Pangilinan J."/>
            <person name="Riley R."/>
            <person name="Hundley H."/>
            <person name="Na H."/>
            <person name="Barry K."/>
            <person name="Grigoriev I.V."/>
            <person name="Stajich J.E."/>
            <person name="Kennedy P.G."/>
        </authorList>
    </citation>
    <scope>NUCLEOTIDE SEQUENCE</scope>
    <source>
        <strain evidence="3">S12</strain>
    </source>
</reference>
<keyword evidence="4" id="KW-1185">Reference proteome</keyword>
<dbReference type="Proteomes" id="UP000719766">
    <property type="component" value="Unassembled WGS sequence"/>
</dbReference>
<evidence type="ECO:0000313" key="3">
    <source>
        <dbReference type="EMBL" id="KAG1789116.1"/>
    </source>
</evidence>
<keyword evidence="1" id="KW-0175">Coiled coil</keyword>
<accession>A0A9P7AGZ1</accession>
<feature type="compositionally biased region" description="Acidic residues" evidence="2">
    <location>
        <begin position="303"/>
        <end position="323"/>
    </location>
</feature>
<evidence type="ECO:0000256" key="2">
    <source>
        <dbReference type="SAM" id="MobiDB-lite"/>
    </source>
</evidence>
<dbReference type="EMBL" id="JABBWE010000061">
    <property type="protein sequence ID" value="KAG1789116.1"/>
    <property type="molecule type" value="Genomic_DNA"/>
</dbReference>
<organism evidence="3 4">
    <name type="scientific">Suillus plorans</name>
    <dbReference type="NCBI Taxonomy" id="116603"/>
    <lineage>
        <taxon>Eukaryota</taxon>
        <taxon>Fungi</taxon>
        <taxon>Dikarya</taxon>
        <taxon>Basidiomycota</taxon>
        <taxon>Agaricomycotina</taxon>
        <taxon>Agaricomycetes</taxon>
        <taxon>Agaricomycetidae</taxon>
        <taxon>Boletales</taxon>
        <taxon>Suillineae</taxon>
        <taxon>Suillaceae</taxon>
        <taxon>Suillus</taxon>
    </lineage>
</organism>
<feature type="region of interest" description="Disordered" evidence="2">
    <location>
        <begin position="497"/>
        <end position="568"/>
    </location>
</feature>
<dbReference type="GeneID" id="64600977"/>
<sequence>MPKKWTTDEQGEFFNSHMAEFRLCTAEKKYEEFFKKVNKLFFERWPERKALFGDLLNDESLTPDQAEVLKNVLEVRKKQIATWYRWQTNPAHLGRTSGVKGVLKFDAVLSGGVELKGTRAPQKVDIYSHKYYEAKVKGMADTEIQRENMTNRGPKLNKRCEVTRRMFLEESEEVKEKIERKYRKARSRYMKARQHQKSGKLSKIDEAAKIKAIRELGPMLDRIFKYLAYATGGWKFSVLMGGNDPSTGEVSVFNYHLGELESGAQFDQQYSNFDVMQGAFLAFVKDALAFEATLPQDSHSDSESEEDDDTSSESLDDDLDGEWTESSAGVDGEQEDLILNGARSGSRLNTAGLYRMTPQSESSAEIEVGAALTSSDALLGALHVNASGPQASDSTSLDYDLSDATLATDLQSPHSHSTSLDSNLDDADPAAFDHNAFNAMMNDPNFILNALETFPGLIAPPLGSQALPVHNEPDAGCRVPPVRYPEVLLPPVPHADLGDTGPATNEEVQTQPANKTRRRTRHLAAYGPSSPTSETQSATVPLRRARKPFNPRERDNDIGAPAKRPRRA</sequence>
<name>A0A9P7AGZ1_9AGAM</name>
<dbReference type="OrthoDB" id="2680122at2759"/>
<dbReference type="AlphaFoldDB" id="A0A9P7AGZ1"/>
<evidence type="ECO:0000313" key="4">
    <source>
        <dbReference type="Proteomes" id="UP000719766"/>
    </source>
</evidence>
<comment type="caution">
    <text evidence="3">The sequence shown here is derived from an EMBL/GenBank/DDBJ whole genome shotgun (WGS) entry which is preliminary data.</text>
</comment>
<feature type="compositionally biased region" description="Polar residues" evidence="2">
    <location>
        <begin position="502"/>
        <end position="514"/>
    </location>
</feature>
<feature type="coiled-coil region" evidence="1">
    <location>
        <begin position="168"/>
        <end position="195"/>
    </location>
</feature>